<accession>A0A0S4JEF0</accession>
<evidence type="ECO:0000256" key="7">
    <source>
        <dbReference type="ARBA" id="ARBA00022840"/>
    </source>
</evidence>
<dbReference type="GO" id="GO:0036064">
    <property type="term" value="C:ciliary basal body"/>
    <property type="evidence" value="ECO:0007669"/>
    <property type="project" value="TreeGrafter"/>
</dbReference>
<reference evidence="14" key="1">
    <citation type="submission" date="2015-09" db="EMBL/GenBank/DDBJ databases">
        <authorList>
            <consortium name="Pathogen Informatics"/>
        </authorList>
    </citation>
    <scope>NUCLEOTIDE SEQUENCE [LARGE SCALE GENOMIC DNA]</scope>
    <source>
        <strain evidence="14">Lake Konstanz</strain>
    </source>
</reference>
<dbReference type="PANTHER" id="PTHR12241">
    <property type="entry name" value="TUBULIN POLYGLUTAMYLASE"/>
    <property type="match status" value="1"/>
</dbReference>
<dbReference type="InterPro" id="IPR011761">
    <property type="entry name" value="ATP-grasp"/>
</dbReference>
<dbReference type="GO" id="GO:0015631">
    <property type="term" value="F:tubulin binding"/>
    <property type="evidence" value="ECO:0007669"/>
    <property type="project" value="TreeGrafter"/>
</dbReference>
<keyword evidence="14" id="KW-1185">Reference proteome</keyword>
<dbReference type="AlphaFoldDB" id="A0A0S4JEF0"/>
<evidence type="ECO:0000256" key="11">
    <source>
        <dbReference type="PROSITE-ProRule" id="PRU00409"/>
    </source>
</evidence>
<evidence type="ECO:0000313" key="13">
    <source>
        <dbReference type="EMBL" id="CUG88411.1"/>
    </source>
</evidence>
<name>A0A0S4JEF0_BODSA</name>
<feature type="domain" description="ATP-grasp" evidence="12">
    <location>
        <begin position="115"/>
        <end position="364"/>
    </location>
</feature>
<comment type="subcellular location">
    <subcellularLocation>
        <location evidence="1">Cytoplasm</location>
        <location evidence="1">Cytoskeleton</location>
        <location evidence="1">Cilium basal body</location>
    </subcellularLocation>
</comment>
<dbReference type="Gene3D" id="3.30.470.20">
    <property type="entry name" value="ATP-grasp fold, B domain"/>
    <property type="match status" value="1"/>
</dbReference>
<dbReference type="PROSITE" id="PS51221">
    <property type="entry name" value="TTL"/>
    <property type="match status" value="1"/>
</dbReference>
<dbReference type="OrthoDB" id="277123at2759"/>
<organism evidence="13 14">
    <name type="scientific">Bodo saltans</name>
    <name type="common">Flagellated protozoan</name>
    <dbReference type="NCBI Taxonomy" id="75058"/>
    <lineage>
        <taxon>Eukaryota</taxon>
        <taxon>Discoba</taxon>
        <taxon>Euglenozoa</taxon>
        <taxon>Kinetoplastea</taxon>
        <taxon>Metakinetoplastina</taxon>
        <taxon>Eubodonida</taxon>
        <taxon>Bodonidae</taxon>
        <taxon>Bodo</taxon>
    </lineage>
</organism>
<dbReference type="Proteomes" id="UP000051952">
    <property type="component" value="Unassembled WGS sequence"/>
</dbReference>
<evidence type="ECO:0000256" key="2">
    <source>
        <dbReference type="ARBA" id="ARBA00006118"/>
    </source>
</evidence>
<keyword evidence="5" id="KW-0493">Microtubule</keyword>
<keyword evidence="8" id="KW-0969">Cilium</keyword>
<gene>
    <name evidence="13" type="ORF">BSAL_15285</name>
</gene>
<dbReference type="PANTHER" id="PTHR12241:SF31">
    <property type="entry name" value="POLYGLUTAMYLASE COMPLEX SUBUNIT TTLL1"/>
    <property type="match status" value="1"/>
</dbReference>
<evidence type="ECO:0000256" key="5">
    <source>
        <dbReference type="ARBA" id="ARBA00022701"/>
    </source>
</evidence>
<dbReference type="GO" id="GO:0005524">
    <property type="term" value="F:ATP binding"/>
    <property type="evidence" value="ECO:0007669"/>
    <property type="project" value="UniProtKB-UniRule"/>
</dbReference>
<dbReference type="InterPro" id="IPR004344">
    <property type="entry name" value="TTL/TTLL_fam"/>
</dbReference>
<keyword evidence="4 13" id="KW-0436">Ligase</keyword>
<dbReference type="EMBL" id="CYKH01001637">
    <property type="protein sequence ID" value="CUG88411.1"/>
    <property type="molecule type" value="Genomic_DNA"/>
</dbReference>
<dbReference type="SUPFAM" id="SSF56059">
    <property type="entry name" value="Glutathione synthetase ATP-binding domain-like"/>
    <property type="match status" value="1"/>
</dbReference>
<sequence>MSTLVTPVEGKDQSTHATAVLRYKTDFEKCALNFVFRRLSWELCDDNSQWHFHWMTVGHVRNVFSPESSTRLNDLQIINHFPNHYELTRKDLMYKNIKRYFRDPANSNEKVLNSRGDLRLWDCVPITYSVPSDMSLFVEEFKRHPGSTWIVKPTNRSQGKGIFLVNKLTQMNRWLRDKLADEDQNPFIVSRYIDKPLLIGGKKFDLRLYVLVTSFRPLVAYLHRQGFARFCATKYSHAIDEDDLGSHLTNVALQKGEDEYNELHGGKWSVANLWLYIQATFGHQKADNLMDDICFVVTQTLKALQPAMLNDKHCFELYGYDVLVDENLQPHLIEVNASPSLTVTTMNDRLMKEEVLHDVFSIVMPPGFPSPSAMPYWEYRTRTDLTTAVSGGFKLISDPIVVGS</sequence>
<evidence type="ECO:0000256" key="6">
    <source>
        <dbReference type="ARBA" id="ARBA00022741"/>
    </source>
</evidence>
<protein>
    <submittedName>
        <fullName evidence="13">Tubulin tyrosine ligase, putative</fullName>
    </submittedName>
</protein>
<dbReference type="GO" id="GO:0000226">
    <property type="term" value="P:microtubule cytoskeleton organization"/>
    <property type="evidence" value="ECO:0007669"/>
    <property type="project" value="TreeGrafter"/>
</dbReference>
<evidence type="ECO:0000256" key="8">
    <source>
        <dbReference type="ARBA" id="ARBA00023069"/>
    </source>
</evidence>
<keyword evidence="3" id="KW-0963">Cytoplasm</keyword>
<dbReference type="GO" id="GO:0005874">
    <property type="term" value="C:microtubule"/>
    <property type="evidence" value="ECO:0007669"/>
    <property type="project" value="UniProtKB-KW"/>
</dbReference>
<evidence type="ECO:0000256" key="10">
    <source>
        <dbReference type="ARBA" id="ARBA00023273"/>
    </source>
</evidence>
<evidence type="ECO:0000313" key="14">
    <source>
        <dbReference type="Proteomes" id="UP000051952"/>
    </source>
</evidence>
<keyword evidence="6 11" id="KW-0547">Nucleotide-binding</keyword>
<keyword evidence="9" id="KW-0206">Cytoskeleton</keyword>
<dbReference type="OMA" id="DWNFYWS"/>
<evidence type="ECO:0000256" key="3">
    <source>
        <dbReference type="ARBA" id="ARBA00022490"/>
    </source>
</evidence>
<proteinExistence type="inferred from homology"/>
<dbReference type="PROSITE" id="PS50975">
    <property type="entry name" value="ATP_GRASP"/>
    <property type="match status" value="1"/>
</dbReference>
<evidence type="ECO:0000256" key="1">
    <source>
        <dbReference type="ARBA" id="ARBA00004120"/>
    </source>
</evidence>
<evidence type="ECO:0000256" key="4">
    <source>
        <dbReference type="ARBA" id="ARBA00022598"/>
    </source>
</evidence>
<comment type="similarity">
    <text evidence="2">Belongs to the tubulin polyglutamylase family.</text>
</comment>
<dbReference type="GO" id="GO:0046872">
    <property type="term" value="F:metal ion binding"/>
    <property type="evidence" value="ECO:0007669"/>
    <property type="project" value="InterPro"/>
</dbReference>
<dbReference type="Pfam" id="PF03133">
    <property type="entry name" value="TTL"/>
    <property type="match status" value="1"/>
</dbReference>
<dbReference type="VEuPathDB" id="TriTrypDB:BSAL_15285"/>
<keyword evidence="10" id="KW-0966">Cell projection</keyword>
<dbReference type="GO" id="GO:0070740">
    <property type="term" value="F:tubulin-glutamic acid ligase activity"/>
    <property type="evidence" value="ECO:0007669"/>
    <property type="project" value="TreeGrafter"/>
</dbReference>
<evidence type="ECO:0000259" key="12">
    <source>
        <dbReference type="PROSITE" id="PS50975"/>
    </source>
</evidence>
<keyword evidence="7 11" id="KW-0067">ATP-binding</keyword>
<evidence type="ECO:0000256" key="9">
    <source>
        <dbReference type="ARBA" id="ARBA00023212"/>
    </source>
</evidence>